<proteinExistence type="inferred from homology"/>
<reference evidence="10 11" key="1">
    <citation type="submission" date="2021-09" db="EMBL/GenBank/DDBJ databases">
        <title>Genomic insights and catalytic innovation underlie evolution of tropane alkaloids biosynthesis.</title>
        <authorList>
            <person name="Wang Y.-J."/>
            <person name="Tian T."/>
            <person name="Huang J.-P."/>
            <person name="Huang S.-X."/>
        </authorList>
    </citation>
    <scope>NUCLEOTIDE SEQUENCE [LARGE SCALE GENOMIC DNA]</scope>
    <source>
        <strain evidence="10">KIB-2018</strain>
        <tissue evidence="10">Leaf</tissue>
    </source>
</reference>
<comment type="caution">
    <text evidence="10">The sequence shown here is derived from an EMBL/GenBank/DDBJ whole genome shotgun (WGS) entry which is preliminary data.</text>
</comment>
<protein>
    <recommendedName>
        <fullName evidence="9">FAD-binding PCMH-type domain-containing protein</fullName>
    </recommendedName>
</protein>
<evidence type="ECO:0000256" key="6">
    <source>
        <dbReference type="ARBA" id="ARBA00023157"/>
    </source>
</evidence>
<dbReference type="InterPro" id="IPR016167">
    <property type="entry name" value="FAD-bd_PCMH_sub1"/>
</dbReference>
<keyword evidence="5" id="KW-0274">FAD</keyword>
<keyword evidence="4 8" id="KW-0732">Signal</keyword>
<dbReference type="SUPFAM" id="SSF56176">
    <property type="entry name" value="FAD-binding/transporter-associated domain-like"/>
    <property type="match status" value="1"/>
</dbReference>
<dbReference type="FunFam" id="3.30.43.10:FF:000004">
    <property type="entry name" value="Berberine bridge enzyme-like 15"/>
    <property type="match status" value="1"/>
</dbReference>
<gene>
    <name evidence="10" type="ORF">K2173_026870</name>
</gene>
<organism evidence="10 11">
    <name type="scientific">Erythroxylum novogranatense</name>
    <dbReference type="NCBI Taxonomy" id="1862640"/>
    <lineage>
        <taxon>Eukaryota</taxon>
        <taxon>Viridiplantae</taxon>
        <taxon>Streptophyta</taxon>
        <taxon>Embryophyta</taxon>
        <taxon>Tracheophyta</taxon>
        <taxon>Spermatophyta</taxon>
        <taxon>Magnoliopsida</taxon>
        <taxon>eudicotyledons</taxon>
        <taxon>Gunneridae</taxon>
        <taxon>Pentapetalae</taxon>
        <taxon>rosids</taxon>
        <taxon>fabids</taxon>
        <taxon>Malpighiales</taxon>
        <taxon>Erythroxylaceae</taxon>
        <taxon>Erythroxylum</taxon>
    </lineage>
</organism>
<feature type="domain" description="FAD-binding PCMH-type" evidence="9">
    <location>
        <begin position="71"/>
        <end position="245"/>
    </location>
</feature>
<evidence type="ECO:0000259" key="9">
    <source>
        <dbReference type="PROSITE" id="PS51387"/>
    </source>
</evidence>
<dbReference type="GO" id="GO:0016491">
    <property type="term" value="F:oxidoreductase activity"/>
    <property type="evidence" value="ECO:0007669"/>
    <property type="project" value="InterPro"/>
</dbReference>
<keyword evidence="7" id="KW-0325">Glycoprotein</keyword>
<dbReference type="Gene3D" id="3.30.465.10">
    <property type="match status" value="1"/>
</dbReference>
<evidence type="ECO:0000313" key="11">
    <source>
        <dbReference type="Proteomes" id="UP001159364"/>
    </source>
</evidence>
<dbReference type="AlphaFoldDB" id="A0AAV8U191"/>
<evidence type="ECO:0000256" key="3">
    <source>
        <dbReference type="ARBA" id="ARBA00022630"/>
    </source>
</evidence>
<dbReference type="PROSITE" id="PS51257">
    <property type="entry name" value="PROKAR_LIPOPROTEIN"/>
    <property type="match status" value="1"/>
</dbReference>
<dbReference type="EMBL" id="JAIWQS010000002">
    <property type="protein sequence ID" value="KAJ8771693.1"/>
    <property type="molecule type" value="Genomic_DNA"/>
</dbReference>
<dbReference type="Gene3D" id="3.40.462.20">
    <property type="match status" value="1"/>
</dbReference>
<dbReference type="InterPro" id="IPR006094">
    <property type="entry name" value="Oxid_FAD_bind_N"/>
</dbReference>
<dbReference type="InterPro" id="IPR016166">
    <property type="entry name" value="FAD-bd_PCMH"/>
</dbReference>
<comment type="similarity">
    <text evidence="2">Belongs to the oxygen-dependent FAD-linked oxidoreductase family.</text>
</comment>
<dbReference type="GO" id="GO:1901696">
    <property type="term" value="P:cannabinoid biosynthetic process"/>
    <property type="evidence" value="ECO:0007669"/>
    <property type="project" value="UniProtKB-ARBA"/>
</dbReference>
<evidence type="ECO:0000256" key="1">
    <source>
        <dbReference type="ARBA" id="ARBA00001974"/>
    </source>
</evidence>
<accession>A0AAV8U191</accession>
<name>A0AAV8U191_9ROSI</name>
<dbReference type="GO" id="GO:0071949">
    <property type="term" value="F:FAD binding"/>
    <property type="evidence" value="ECO:0007669"/>
    <property type="project" value="InterPro"/>
</dbReference>
<feature type="chain" id="PRO_5043742820" description="FAD-binding PCMH-type domain-containing protein" evidence="8">
    <location>
        <begin position="22"/>
        <end position="530"/>
    </location>
</feature>
<dbReference type="InterPro" id="IPR036318">
    <property type="entry name" value="FAD-bd_PCMH-like_sf"/>
</dbReference>
<dbReference type="Proteomes" id="UP001159364">
    <property type="component" value="Linkage Group LG02"/>
</dbReference>
<evidence type="ECO:0000256" key="5">
    <source>
        <dbReference type="ARBA" id="ARBA00022827"/>
    </source>
</evidence>
<keyword evidence="6" id="KW-1015">Disulfide bond</keyword>
<feature type="signal peptide" evidence="8">
    <location>
        <begin position="1"/>
        <end position="21"/>
    </location>
</feature>
<dbReference type="PANTHER" id="PTHR32448">
    <property type="entry name" value="OS08G0158400 PROTEIN"/>
    <property type="match status" value="1"/>
</dbReference>
<evidence type="ECO:0000313" key="10">
    <source>
        <dbReference type="EMBL" id="KAJ8771693.1"/>
    </source>
</evidence>
<keyword evidence="11" id="KW-1185">Reference proteome</keyword>
<dbReference type="Gene3D" id="3.30.43.10">
    <property type="entry name" value="Uridine Diphospho-n-acetylenolpyruvylglucosamine Reductase, domain 2"/>
    <property type="match status" value="1"/>
</dbReference>
<dbReference type="Pfam" id="PF08031">
    <property type="entry name" value="BBE"/>
    <property type="match status" value="1"/>
</dbReference>
<dbReference type="InterPro" id="IPR016169">
    <property type="entry name" value="FAD-bd_PCMH_sub2"/>
</dbReference>
<evidence type="ECO:0000256" key="7">
    <source>
        <dbReference type="ARBA" id="ARBA00023180"/>
    </source>
</evidence>
<keyword evidence="3" id="KW-0285">Flavoprotein</keyword>
<dbReference type="Pfam" id="PF01565">
    <property type="entry name" value="FAD_binding_4"/>
    <property type="match status" value="1"/>
</dbReference>
<evidence type="ECO:0000256" key="8">
    <source>
        <dbReference type="SAM" id="SignalP"/>
    </source>
</evidence>
<evidence type="ECO:0000256" key="4">
    <source>
        <dbReference type="ARBA" id="ARBA00022729"/>
    </source>
</evidence>
<sequence>MKALTFSTLSIFFIVSCSVYGSTSDSAIDNFLQCLPNHSNREDIPIYTPTNSSFTSVLQAYAKNSRFLTSATPKPLAIITATNETHVQATVICAKAHGLQVRVRSGGHDYEGLSYVSQVPFVVLDLFNLRAIDIDIEHETAWVQAGATTGELYYKIANKSKVHAFPAGVCTTLGTGGHFSGGGYGTLIRKYGLSVDNIIDAHIVTADGQILDRQSMPVDLFWAIRGGGGASFGVILSWKIKLVRVPPTVTVFDVTRTIELGATEIVYRWQQVAPYLPKDLFIRAMPQVVNRSQGGEKTIQISFIGFYLGKANKLLSLTDSAFPELGLKKNDTKEVSWVESTLFWANFPNGTSVDVLLNRPASTQVYFKSKSDFVRNLIPRQGLEHIWKLMIQVGPMWMQWNPYGGRMNEISESETPFPHRAGYLFKIQYSLSWLDEKLDVEQQLNLMRDMHASMAPYVSKSPRESFLNYRDLDIGSNQSNDTDFNVAADTYGSSYFKNNFRRLTYAKGRVDPDNFFKNEQSIPPNRIING</sequence>
<evidence type="ECO:0000256" key="2">
    <source>
        <dbReference type="ARBA" id="ARBA00005466"/>
    </source>
</evidence>
<comment type="cofactor">
    <cofactor evidence="1">
        <name>FAD</name>
        <dbReference type="ChEBI" id="CHEBI:57692"/>
    </cofactor>
</comment>
<dbReference type="PROSITE" id="PS51387">
    <property type="entry name" value="FAD_PCMH"/>
    <property type="match status" value="1"/>
</dbReference>
<dbReference type="InterPro" id="IPR012951">
    <property type="entry name" value="BBE"/>
</dbReference>